<keyword evidence="6" id="KW-1185">Reference proteome</keyword>
<dbReference type="EMBL" id="SSHJ02000008">
    <property type="protein sequence ID" value="MFN0257272.1"/>
    <property type="molecule type" value="Genomic_DNA"/>
</dbReference>
<dbReference type="Pfam" id="PF02311">
    <property type="entry name" value="AraC_binding"/>
    <property type="match status" value="1"/>
</dbReference>
<dbReference type="InterPro" id="IPR020449">
    <property type="entry name" value="Tscrpt_reg_AraC-type_HTH"/>
</dbReference>
<keyword evidence="3" id="KW-0804">Transcription</keyword>
<evidence type="ECO:0000256" key="3">
    <source>
        <dbReference type="ARBA" id="ARBA00023163"/>
    </source>
</evidence>
<dbReference type="SMART" id="SM00342">
    <property type="entry name" value="HTH_ARAC"/>
    <property type="match status" value="1"/>
</dbReference>
<evidence type="ECO:0000256" key="2">
    <source>
        <dbReference type="ARBA" id="ARBA00023125"/>
    </source>
</evidence>
<dbReference type="SUPFAM" id="SSF46689">
    <property type="entry name" value="Homeodomain-like"/>
    <property type="match status" value="2"/>
</dbReference>
<protein>
    <submittedName>
        <fullName evidence="5">AraC family transcriptional regulator</fullName>
    </submittedName>
</protein>
<accession>A0ABW9JBM0</accession>
<dbReference type="PROSITE" id="PS00041">
    <property type="entry name" value="HTH_ARAC_FAMILY_1"/>
    <property type="match status" value="1"/>
</dbReference>
<evidence type="ECO:0000313" key="5">
    <source>
        <dbReference type="EMBL" id="MFN0257272.1"/>
    </source>
</evidence>
<evidence type="ECO:0000259" key="4">
    <source>
        <dbReference type="PROSITE" id="PS01124"/>
    </source>
</evidence>
<comment type="caution">
    <text evidence="5">The sequence shown here is derived from an EMBL/GenBank/DDBJ whole genome shotgun (WGS) entry which is preliminary data.</text>
</comment>
<dbReference type="CDD" id="cd06986">
    <property type="entry name" value="cupin_MmsR-like_N"/>
    <property type="match status" value="1"/>
</dbReference>
<dbReference type="InterPro" id="IPR018062">
    <property type="entry name" value="HTH_AraC-typ_CS"/>
</dbReference>
<dbReference type="Gene3D" id="1.10.10.60">
    <property type="entry name" value="Homeodomain-like"/>
    <property type="match status" value="2"/>
</dbReference>
<dbReference type="Gene3D" id="2.60.120.280">
    <property type="entry name" value="Regulatory protein AraC"/>
    <property type="match status" value="1"/>
</dbReference>
<feature type="domain" description="HTH araC/xylS-type" evidence="4">
    <location>
        <begin position="243"/>
        <end position="341"/>
    </location>
</feature>
<dbReference type="SUPFAM" id="SSF51215">
    <property type="entry name" value="Regulatory protein AraC"/>
    <property type="match status" value="1"/>
</dbReference>
<proteinExistence type="predicted"/>
<dbReference type="Proteomes" id="UP001517247">
    <property type="component" value="Unassembled WGS sequence"/>
</dbReference>
<dbReference type="PRINTS" id="PR00032">
    <property type="entry name" value="HTHARAC"/>
</dbReference>
<keyword evidence="1" id="KW-0805">Transcription regulation</keyword>
<organism evidence="5 6">
    <name type="scientific">Pedobacter ureilyticus</name>
    <dbReference type="NCBI Taxonomy" id="1393051"/>
    <lineage>
        <taxon>Bacteria</taxon>
        <taxon>Pseudomonadati</taxon>
        <taxon>Bacteroidota</taxon>
        <taxon>Sphingobacteriia</taxon>
        <taxon>Sphingobacteriales</taxon>
        <taxon>Sphingobacteriaceae</taxon>
        <taxon>Pedobacter</taxon>
    </lineage>
</organism>
<evidence type="ECO:0000313" key="6">
    <source>
        <dbReference type="Proteomes" id="UP001517247"/>
    </source>
</evidence>
<dbReference type="InterPro" id="IPR009057">
    <property type="entry name" value="Homeodomain-like_sf"/>
</dbReference>
<dbReference type="InterPro" id="IPR037923">
    <property type="entry name" value="HTH-like"/>
</dbReference>
<dbReference type="InterPro" id="IPR018060">
    <property type="entry name" value="HTH_AraC"/>
</dbReference>
<dbReference type="InterPro" id="IPR003313">
    <property type="entry name" value="AraC-bd"/>
</dbReference>
<dbReference type="PANTHER" id="PTHR43280:SF30">
    <property type="entry name" value="MMSAB OPERON REGULATORY PROTEIN"/>
    <property type="match status" value="1"/>
</dbReference>
<evidence type="ECO:0000256" key="1">
    <source>
        <dbReference type="ARBA" id="ARBA00023015"/>
    </source>
</evidence>
<reference evidence="5 6" key="1">
    <citation type="submission" date="2024-12" db="EMBL/GenBank/DDBJ databases">
        <authorList>
            <person name="Hu S."/>
        </authorList>
    </citation>
    <scope>NUCLEOTIDE SEQUENCE [LARGE SCALE GENOMIC DNA]</scope>
    <source>
        <strain evidence="5 6">THG-T11</strain>
    </source>
</reference>
<dbReference type="PANTHER" id="PTHR43280">
    <property type="entry name" value="ARAC-FAMILY TRANSCRIPTIONAL REGULATOR"/>
    <property type="match status" value="1"/>
</dbReference>
<keyword evidence="2" id="KW-0238">DNA-binding</keyword>
<dbReference type="Pfam" id="PF12833">
    <property type="entry name" value="HTH_18"/>
    <property type="match status" value="1"/>
</dbReference>
<gene>
    <name evidence="5" type="ORF">E6A44_016900</name>
</gene>
<dbReference type="PROSITE" id="PS01124">
    <property type="entry name" value="HTH_ARAC_FAMILY_2"/>
    <property type="match status" value="1"/>
</dbReference>
<dbReference type="RefSeq" id="WP_246077137.1">
    <property type="nucleotide sequence ID" value="NZ_SSHJ02000008.1"/>
</dbReference>
<sequence>MKIVYPFIIMDYSTFFRCNYLKEFGIAFLIFTIGDDTVELSLPISNQILQMKRKDGFQGEKHIYVPEAAWKAAMESNAIMGQLYVTSIGYFPNATFHYRERPEGCSENILIYCLRGKGWFNIDDRRMEVSANEFIIVPATKARMSYGADDTEPWTIYWIHFSGQDLQKFNKGFNLNLYDGAKQIHLNEKGIQLWESMYENLQLGYGKENLSNVNLCLYHFLATFLYPEKHTSIKVQDERDMVKKTISYMQEGLSRKISLENLAELNQLSVSYFSNLFRKSTGMPPMDYFIHLKVRKACSLLYGTETKIRDIASSLGYEDPFHFSRLFKKNMRVSPQRYRILRRKKTDVIE</sequence>
<name>A0ABW9JBM0_9SPHI</name>